<dbReference type="Gene3D" id="2.130.10.10">
    <property type="entry name" value="YVTN repeat-like/Quinoprotein amine dehydrogenase"/>
    <property type="match status" value="1"/>
</dbReference>
<dbReference type="PANTHER" id="PTHR34512:SF30">
    <property type="entry name" value="OUTER MEMBRANE PROTEIN ASSEMBLY FACTOR BAMB"/>
    <property type="match status" value="1"/>
</dbReference>
<protein>
    <submittedName>
        <fullName evidence="2">Outer membrane protein assembly factor BamB</fullName>
    </submittedName>
</protein>
<dbReference type="PANTHER" id="PTHR34512">
    <property type="entry name" value="CELL SURFACE PROTEIN"/>
    <property type="match status" value="1"/>
</dbReference>
<dbReference type="SMART" id="SM00564">
    <property type="entry name" value="PQQ"/>
    <property type="match status" value="2"/>
</dbReference>
<dbReference type="AlphaFoldDB" id="A0A2J4P6S9"/>
<dbReference type="SUPFAM" id="SSF50998">
    <property type="entry name" value="Quinoprotein alcohol dehydrogenase-like"/>
    <property type="match status" value="1"/>
</dbReference>
<organism evidence="2 3">
    <name type="scientific">Klebsiella michiganensis</name>
    <dbReference type="NCBI Taxonomy" id="1134687"/>
    <lineage>
        <taxon>Bacteria</taxon>
        <taxon>Pseudomonadati</taxon>
        <taxon>Pseudomonadota</taxon>
        <taxon>Gammaproteobacteria</taxon>
        <taxon>Enterobacterales</taxon>
        <taxon>Enterobacteriaceae</taxon>
        <taxon>Klebsiella/Raoultella group</taxon>
        <taxon>Klebsiella</taxon>
    </lineage>
</organism>
<reference evidence="2 3" key="2">
    <citation type="submission" date="2018-01" db="EMBL/GenBank/DDBJ databases">
        <title>Genomic study of Klebsiella pneumoniae.</title>
        <authorList>
            <person name="Yang Y."/>
            <person name="Bicalho R."/>
        </authorList>
    </citation>
    <scope>NUCLEOTIDE SEQUENCE [LARGE SCALE GENOMIC DNA]</scope>
    <source>
        <strain evidence="2 3">A11</strain>
    </source>
</reference>
<dbReference type="Pfam" id="PF13360">
    <property type="entry name" value="PQQ_2"/>
    <property type="match status" value="1"/>
</dbReference>
<dbReference type="InterPro" id="IPR002372">
    <property type="entry name" value="PQQ_rpt_dom"/>
</dbReference>
<evidence type="ECO:0000313" key="2">
    <source>
        <dbReference type="EMBL" id="PLL10455.1"/>
    </source>
</evidence>
<dbReference type="Proteomes" id="UP000234505">
    <property type="component" value="Unassembled WGS sequence"/>
</dbReference>
<feature type="domain" description="Pyrrolo-quinoline quinone repeat" evidence="1">
    <location>
        <begin position="2"/>
        <end position="87"/>
    </location>
</feature>
<accession>A0A2J4P6S9</accession>
<feature type="non-terminal residue" evidence="2">
    <location>
        <position position="1"/>
    </location>
</feature>
<dbReference type="InterPro" id="IPR018391">
    <property type="entry name" value="PQQ_b-propeller_rpt"/>
</dbReference>
<sequence length="115" mass="12774">MWKRELGSVNDFIVDGNRIYLVDQNDRLLALTTDGGVTLWTQSDLLHRLLTAPVLYNGNLVVGDSEGYMHWVNPEDGHFVAQQKVDSSGFLTDPVVADGKLLIQAKDGTLYAITR</sequence>
<gene>
    <name evidence="2" type="ORF">CWN50_37530</name>
</gene>
<dbReference type="EMBL" id="PIDS01002504">
    <property type="protein sequence ID" value="PLL10455.1"/>
    <property type="molecule type" value="Genomic_DNA"/>
</dbReference>
<dbReference type="InterPro" id="IPR011047">
    <property type="entry name" value="Quinoprotein_ADH-like_sf"/>
</dbReference>
<evidence type="ECO:0000313" key="3">
    <source>
        <dbReference type="Proteomes" id="UP000234505"/>
    </source>
</evidence>
<evidence type="ECO:0000259" key="1">
    <source>
        <dbReference type="Pfam" id="PF13360"/>
    </source>
</evidence>
<reference evidence="2 3" key="1">
    <citation type="submission" date="2017-11" db="EMBL/GenBank/DDBJ databases">
        <authorList>
            <person name="Han C.G."/>
        </authorList>
    </citation>
    <scope>NUCLEOTIDE SEQUENCE [LARGE SCALE GENOMIC DNA]</scope>
    <source>
        <strain evidence="2 3">A11</strain>
    </source>
</reference>
<comment type="caution">
    <text evidence="2">The sequence shown here is derived from an EMBL/GenBank/DDBJ whole genome shotgun (WGS) entry which is preliminary data.</text>
</comment>
<proteinExistence type="predicted"/>
<dbReference type="InterPro" id="IPR015943">
    <property type="entry name" value="WD40/YVTN_repeat-like_dom_sf"/>
</dbReference>
<name>A0A2J4P6S9_9ENTR</name>